<comment type="caution">
    <text evidence="1">The sequence shown here is derived from an EMBL/GenBank/DDBJ whole genome shotgun (WGS) entry which is preliminary data.</text>
</comment>
<dbReference type="EMBL" id="LNYC01000073">
    <property type="protein sequence ID" value="KTC97084.1"/>
    <property type="molecule type" value="Genomic_DNA"/>
</dbReference>
<dbReference type="Gene3D" id="3.30.70.1230">
    <property type="entry name" value="Nucleotide cyclase"/>
    <property type="match status" value="1"/>
</dbReference>
<dbReference type="RefSeq" id="WP_051551062.1">
    <property type="nucleotide sequence ID" value="NZ_CAAAHN010000004.1"/>
</dbReference>
<dbReference type="SUPFAM" id="SSF55073">
    <property type="entry name" value="Nucleotide cyclase"/>
    <property type="match status" value="1"/>
</dbReference>
<dbReference type="OrthoDB" id="8196020at2"/>
<sequence>MNNIFHSVLIKCLIGLRLILGIIIGVLCIGFLLQFVNNASHYTLTNLILQIESRYLGHLINLVREAIPTRFWGVDFSALFTAVIFMLISDGVTRFTDNIQVSHQRRLIEQDYSAWRNTHRAQIGKKALQEIDSRFKGLQQASGKDRKRLLEEFIHIKGQLDSMGQQLAFLAMDVVDSTGMKRDEDKHVAAWDFERYNLLVNQCLSENGVVKFAMTPDGIMSCFRSVDDAVSAAQCVLARLENFNREERKMKTPFRVRFGINAGFVYIDEDTPLEQVSDRVIDIAGHMQKHAQPNAINIAASAIEPLKMRGGFEETANIIDEQRVYVWSGKGSGVAMDNRDSAK</sequence>
<keyword evidence="2" id="KW-1185">Reference proteome</keyword>
<proteinExistence type="predicted"/>
<protein>
    <submittedName>
        <fullName evidence="1">Uncharacterized protein</fullName>
    </submittedName>
</protein>
<evidence type="ECO:0000313" key="1">
    <source>
        <dbReference type="EMBL" id="KTC97084.1"/>
    </source>
</evidence>
<reference evidence="1 2" key="1">
    <citation type="submission" date="2015-11" db="EMBL/GenBank/DDBJ databases">
        <title>Genomic analysis of 38 Legionella species identifies large and diverse effector repertoires.</title>
        <authorList>
            <person name="Burstein D."/>
            <person name="Amaro F."/>
            <person name="Zusman T."/>
            <person name="Lifshitz Z."/>
            <person name="Cohen O."/>
            <person name="Gilbert J.A."/>
            <person name="Pupko T."/>
            <person name="Shuman H.A."/>
            <person name="Segal G."/>
        </authorList>
    </citation>
    <scope>NUCLEOTIDE SEQUENCE [LARGE SCALE GENOMIC DNA]</scope>
    <source>
        <strain evidence="1 2">ATCC 49504</strain>
    </source>
</reference>
<gene>
    <name evidence="1" type="ORF">Lgee_2055</name>
</gene>
<dbReference type="AlphaFoldDB" id="A0A0W0TNC9"/>
<dbReference type="PATRIC" id="fig|45065.4.peg.2231"/>
<dbReference type="Proteomes" id="UP000054785">
    <property type="component" value="Unassembled WGS sequence"/>
</dbReference>
<dbReference type="InterPro" id="IPR029787">
    <property type="entry name" value="Nucleotide_cyclase"/>
</dbReference>
<dbReference type="STRING" id="45065.Lgee_2055"/>
<organism evidence="1 2">
    <name type="scientific">Legionella geestiana</name>
    <dbReference type="NCBI Taxonomy" id="45065"/>
    <lineage>
        <taxon>Bacteria</taxon>
        <taxon>Pseudomonadati</taxon>
        <taxon>Pseudomonadota</taxon>
        <taxon>Gammaproteobacteria</taxon>
        <taxon>Legionellales</taxon>
        <taxon>Legionellaceae</taxon>
        <taxon>Legionella</taxon>
    </lineage>
</organism>
<accession>A0A0W0TNC9</accession>
<evidence type="ECO:0000313" key="2">
    <source>
        <dbReference type="Proteomes" id="UP000054785"/>
    </source>
</evidence>
<name>A0A0W0TNC9_9GAMM</name>